<evidence type="ECO:0000256" key="1">
    <source>
        <dbReference type="SAM" id="MobiDB-lite"/>
    </source>
</evidence>
<protein>
    <submittedName>
        <fullName evidence="2">Uncharacterized protein</fullName>
    </submittedName>
</protein>
<reference evidence="2" key="2">
    <citation type="submission" date="2015-03" db="EMBL/GenBank/DDBJ databases">
        <authorList>
            <person name="Chow C.-E.T."/>
            <person name="Winget D.M."/>
            <person name="White R.A.III."/>
            <person name="Hallam S.J."/>
            <person name="Suttle C.A."/>
        </authorList>
    </citation>
    <scope>NUCLEOTIDE SEQUENCE</scope>
    <source>
        <strain evidence="2">Anoxic3_1</strain>
    </source>
</reference>
<organism evidence="2">
    <name type="scientific">uncultured marine virus</name>
    <dbReference type="NCBI Taxonomy" id="186617"/>
    <lineage>
        <taxon>Viruses</taxon>
        <taxon>environmental samples</taxon>
    </lineage>
</organism>
<dbReference type="EMBL" id="KR029577">
    <property type="protein sequence ID" value="AKH45849.1"/>
    <property type="molecule type" value="Genomic_DNA"/>
</dbReference>
<proteinExistence type="predicted"/>
<name>A0A0F7KZX9_9VIRU</name>
<feature type="region of interest" description="Disordered" evidence="1">
    <location>
        <begin position="22"/>
        <end position="76"/>
    </location>
</feature>
<evidence type="ECO:0000313" key="2">
    <source>
        <dbReference type="EMBL" id="AKH45849.1"/>
    </source>
</evidence>
<accession>A0A0F7KZX9</accession>
<sequence length="76" mass="8311">MGVRVSALAPIFFGLESKTWHPTSFQKSPTLRWPEPASSLPALSRPVLPDSRSPRRSTALPKRACGLSQLQPANTQ</sequence>
<reference evidence="2" key="1">
    <citation type="journal article" date="2015" name="Front. Microbiol.">
        <title>Combining genomic sequencing methods to explore viral diversity and reveal potential virus-host interactions.</title>
        <authorList>
            <person name="Chow C.E."/>
            <person name="Winget D.M."/>
            <person name="White R.A.III."/>
            <person name="Hallam S.J."/>
            <person name="Suttle C.A."/>
        </authorList>
    </citation>
    <scope>NUCLEOTIDE SEQUENCE</scope>
    <source>
        <strain evidence="2">Anoxic3_1</strain>
    </source>
</reference>